<dbReference type="InterPro" id="IPR036271">
    <property type="entry name" value="Tet_transcr_reg_TetR-rel_C_sf"/>
</dbReference>
<accession>A0A2U2DUK8</accession>
<dbReference type="AlphaFoldDB" id="A0A2U2DUK8"/>
<evidence type="ECO:0000313" key="4">
    <source>
        <dbReference type="EMBL" id="PWE57003.1"/>
    </source>
</evidence>
<gene>
    <name evidence="4" type="ORF">DEM27_04985</name>
</gene>
<proteinExistence type="predicted"/>
<keyword evidence="5" id="KW-1185">Reference proteome</keyword>
<evidence type="ECO:0000256" key="2">
    <source>
        <dbReference type="PROSITE-ProRule" id="PRU00335"/>
    </source>
</evidence>
<dbReference type="Gene3D" id="1.10.357.10">
    <property type="entry name" value="Tetracycline Repressor, domain 2"/>
    <property type="match status" value="1"/>
</dbReference>
<dbReference type="SUPFAM" id="SSF46689">
    <property type="entry name" value="Homeodomain-like"/>
    <property type="match status" value="1"/>
</dbReference>
<dbReference type="OrthoDB" id="9809772at2"/>
<protein>
    <submittedName>
        <fullName evidence="4">TetR family transcriptional regulator</fullName>
    </submittedName>
</protein>
<dbReference type="PRINTS" id="PR00455">
    <property type="entry name" value="HTHTETR"/>
</dbReference>
<dbReference type="InterPro" id="IPR041479">
    <property type="entry name" value="TetR_CgmR_C"/>
</dbReference>
<dbReference type="PANTHER" id="PTHR30055:SF148">
    <property type="entry name" value="TETR-FAMILY TRANSCRIPTIONAL REGULATOR"/>
    <property type="match status" value="1"/>
</dbReference>
<evidence type="ECO:0000259" key="3">
    <source>
        <dbReference type="PROSITE" id="PS50977"/>
    </source>
</evidence>
<dbReference type="GO" id="GO:0000976">
    <property type="term" value="F:transcription cis-regulatory region binding"/>
    <property type="evidence" value="ECO:0007669"/>
    <property type="project" value="TreeGrafter"/>
</dbReference>
<evidence type="ECO:0000256" key="1">
    <source>
        <dbReference type="ARBA" id="ARBA00023125"/>
    </source>
</evidence>
<dbReference type="Proteomes" id="UP000245252">
    <property type="component" value="Unassembled WGS sequence"/>
</dbReference>
<organism evidence="4 5">
    <name type="scientific">Metarhizobium album</name>
    <dbReference type="NCBI Taxonomy" id="2182425"/>
    <lineage>
        <taxon>Bacteria</taxon>
        <taxon>Pseudomonadati</taxon>
        <taxon>Pseudomonadota</taxon>
        <taxon>Alphaproteobacteria</taxon>
        <taxon>Hyphomicrobiales</taxon>
        <taxon>Rhizobiaceae</taxon>
        <taxon>Metarhizobium</taxon>
    </lineage>
</organism>
<dbReference type="Pfam" id="PF00440">
    <property type="entry name" value="TetR_N"/>
    <property type="match status" value="1"/>
</dbReference>
<dbReference type="SUPFAM" id="SSF48498">
    <property type="entry name" value="Tetracyclin repressor-like, C-terminal domain"/>
    <property type="match status" value="1"/>
</dbReference>
<dbReference type="PANTHER" id="PTHR30055">
    <property type="entry name" value="HTH-TYPE TRANSCRIPTIONAL REGULATOR RUTR"/>
    <property type="match status" value="1"/>
</dbReference>
<dbReference type="InterPro" id="IPR050109">
    <property type="entry name" value="HTH-type_TetR-like_transc_reg"/>
</dbReference>
<comment type="caution">
    <text evidence="4">The sequence shown here is derived from an EMBL/GenBank/DDBJ whole genome shotgun (WGS) entry which is preliminary data.</text>
</comment>
<dbReference type="RefSeq" id="WP_109457107.1">
    <property type="nucleotide sequence ID" value="NZ_QFBC01000002.1"/>
</dbReference>
<evidence type="ECO:0000313" key="5">
    <source>
        <dbReference type="Proteomes" id="UP000245252"/>
    </source>
</evidence>
<dbReference type="Pfam" id="PF17937">
    <property type="entry name" value="TetR_C_28"/>
    <property type="match status" value="1"/>
</dbReference>
<feature type="DNA-binding region" description="H-T-H motif" evidence="2">
    <location>
        <begin position="35"/>
        <end position="54"/>
    </location>
</feature>
<sequence length="187" mass="20541">MSESHRRKKQPQLVRRQLVDVAAQLAFERGIGAVTLDAVSEAAGVSKGGLLHHFPGKVALLDGLFDRLVDELDAAIEAAMIVDPLPHGRFTRAYLQVVADLKEKPGENRQWAGLTMALLNEPHLRARWRQWVDRRAGEYVGTDSSLNAAIVRFAADGLWLADMVGSHDLSAETRSALIERLSALTLS</sequence>
<keyword evidence="1 2" id="KW-0238">DNA-binding</keyword>
<name>A0A2U2DUK8_9HYPH</name>
<dbReference type="EMBL" id="QFBC01000002">
    <property type="protein sequence ID" value="PWE57003.1"/>
    <property type="molecule type" value="Genomic_DNA"/>
</dbReference>
<feature type="domain" description="HTH tetR-type" evidence="3">
    <location>
        <begin position="12"/>
        <end position="72"/>
    </location>
</feature>
<reference evidence="4 5" key="1">
    <citation type="submission" date="2018-05" db="EMBL/GenBank/DDBJ databases">
        <title>The draft genome of strain NS-104.</title>
        <authorList>
            <person name="Hang P."/>
            <person name="Jiang J."/>
        </authorList>
    </citation>
    <scope>NUCLEOTIDE SEQUENCE [LARGE SCALE GENOMIC DNA]</scope>
    <source>
        <strain evidence="4 5">NS-104</strain>
    </source>
</reference>
<dbReference type="InterPro" id="IPR009057">
    <property type="entry name" value="Homeodomain-like_sf"/>
</dbReference>
<dbReference type="GO" id="GO:0003700">
    <property type="term" value="F:DNA-binding transcription factor activity"/>
    <property type="evidence" value="ECO:0007669"/>
    <property type="project" value="TreeGrafter"/>
</dbReference>
<dbReference type="PROSITE" id="PS50977">
    <property type="entry name" value="HTH_TETR_2"/>
    <property type="match status" value="1"/>
</dbReference>
<dbReference type="InterPro" id="IPR001647">
    <property type="entry name" value="HTH_TetR"/>
</dbReference>